<gene>
    <name evidence="2" type="ORF">ALEPTO_LOCUS10818</name>
</gene>
<protein>
    <submittedName>
        <fullName evidence="2">2829_t:CDS:1</fullName>
    </submittedName>
</protein>
<name>A0A9N9HGT8_9GLOM</name>
<keyword evidence="3" id="KW-1185">Reference proteome</keyword>
<comment type="caution">
    <text evidence="2">The sequence shown here is derived from an EMBL/GenBank/DDBJ whole genome shotgun (WGS) entry which is preliminary data.</text>
</comment>
<reference evidence="2" key="1">
    <citation type="submission" date="2021-06" db="EMBL/GenBank/DDBJ databases">
        <authorList>
            <person name="Kallberg Y."/>
            <person name="Tangrot J."/>
            <person name="Rosling A."/>
        </authorList>
    </citation>
    <scope>NUCLEOTIDE SEQUENCE</scope>
    <source>
        <strain evidence="2">FL130A</strain>
    </source>
</reference>
<feature type="non-terminal residue" evidence="2">
    <location>
        <position position="204"/>
    </location>
</feature>
<evidence type="ECO:0000313" key="3">
    <source>
        <dbReference type="Proteomes" id="UP000789508"/>
    </source>
</evidence>
<accession>A0A9N9HGT8</accession>
<dbReference type="AlphaFoldDB" id="A0A9N9HGT8"/>
<evidence type="ECO:0000256" key="1">
    <source>
        <dbReference type="SAM" id="MobiDB-lite"/>
    </source>
</evidence>
<dbReference type="Proteomes" id="UP000789508">
    <property type="component" value="Unassembled WGS sequence"/>
</dbReference>
<sequence>GAFLIGRVSGKSSLPVKKEPAPNQPKNNPPPTPNNPPHKPNSPTNPNELQFTVYYHSKLGRNHIELTKKGHNYTITFLAQDAEKYQNQDHIYYFSKNNNKFTLKPYQKEPEKTGKTEIKVRYCGKAINEKGEFSDYAFTNLPKDGIKVLYISKNHPRIKELLQAGKLQPGKHFIIRYGKVDREFMKGFAYDFNEFNQELEIMEA</sequence>
<feature type="region of interest" description="Disordered" evidence="1">
    <location>
        <begin position="1"/>
        <end position="48"/>
    </location>
</feature>
<proteinExistence type="predicted"/>
<dbReference type="EMBL" id="CAJVPS010013859">
    <property type="protein sequence ID" value="CAG8679531.1"/>
    <property type="molecule type" value="Genomic_DNA"/>
</dbReference>
<evidence type="ECO:0000313" key="2">
    <source>
        <dbReference type="EMBL" id="CAG8679531.1"/>
    </source>
</evidence>
<feature type="compositionally biased region" description="Pro residues" evidence="1">
    <location>
        <begin position="27"/>
        <end position="40"/>
    </location>
</feature>
<dbReference type="OrthoDB" id="2448854at2759"/>
<organism evidence="2 3">
    <name type="scientific">Ambispora leptoticha</name>
    <dbReference type="NCBI Taxonomy" id="144679"/>
    <lineage>
        <taxon>Eukaryota</taxon>
        <taxon>Fungi</taxon>
        <taxon>Fungi incertae sedis</taxon>
        <taxon>Mucoromycota</taxon>
        <taxon>Glomeromycotina</taxon>
        <taxon>Glomeromycetes</taxon>
        <taxon>Archaeosporales</taxon>
        <taxon>Ambisporaceae</taxon>
        <taxon>Ambispora</taxon>
    </lineage>
</organism>